<evidence type="ECO:0000256" key="8">
    <source>
        <dbReference type="RuleBase" id="RU369109"/>
    </source>
</evidence>
<evidence type="ECO:0000256" key="9">
    <source>
        <dbReference type="SAM" id="SignalP"/>
    </source>
</evidence>
<evidence type="ECO:0000256" key="1">
    <source>
        <dbReference type="ARBA" id="ARBA00005679"/>
    </source>
</evidence>
<dbReference type="GO" id="GO:0005576">
    <property type="term" value="C:extracellular region"/>
    <property type="evidence" value="ECO:0007669"/>
    <property type="project" value="UniProtKB-SubCell"/>
</dbReference>
<keyword evidence="8" id="KW-0560">Oxidoreductase</keyword>
<keyword evidence="3 8" id="KW-0964">Secreted</keyword>
<feature type="signal peptide" evidence="9">
    <location>
        <begin position="1"/>
        <end position="18"/>
    </location>
</feature>
<comment type="similarity">
    <text evidence="1 8">Belongs to the GILT family.</text>
</comment>
<dbReference type="EC" id="1.8.-.-" evidence="8"/>
<dbReference type="InterPro" id="IPR003119">
    <property type="entry name" value="SAP_A"/>
</dbReference>
<keyword evidence="8" id="KW-0676">Redox-active center</keyword>
<evidence type="ECO:0000313" key="12">
    <source>
        <dbReference type="Proteomes" id="UP000694395"/>
    </source>
</evidence>
<feature type="chain" id="PRO_5035419147" description="Gamma-interferon-inducible lysosomal thiol reductase" evidence="9">
    <location>
        <begin position="19"/>
        <end position="337"/>
    </location>
</feature>
<keyword evidence="8" id="KW-0458">Lysosome</keyword>
<reference evidence="11" key="2">
    <citation type="submission" date="2025-08" db="UniProtKB">
        <authorList>
            <consortium name="Ensembl"/>
        </authorList>
    </citation>
    <scope>IDENTIFICATION</scope>
</reference>
<sequence>MNGIILLTLLTIWSNVDCTPCSYSPSQWCISVDSAIECGVLKQCLEANATKPNTQVQPVQVELYFESLCPGCRLFLTSQLFPTWTMLQDIMSVTLVPYGNAHESFDGKQYQFTCQHGEEECLGNMIETCILNATGSKAFQIVYCMEASTDVIKAGEKCVALYDPNTKWDSIMTCVKGDQGNQLMHQNAVKTGALKPAHDYVPWIVINGVSSLRRNIFVVCVSKFTVLLMASSKVCHIRQSLLPRFVISGIFFQEHTDDLQKKATSSLFTLICSMWKVGFGEHNYHSSFKCYVLSILSFLPSLFLYSVFGKYSDPFPFPLFFNVTVGKVKRSEYFPVY</sequence>
<protein>
    <recommendedName>
        <fullName evidence="8">Gamma-interferon-inducible lysosomal thiol reductase</fullName>
        <ecNumber evidence="8">1.8.-.-</ecNumber>
    </recommendedName>
    <alternativeName>
        <fullName evidence="8">Gamma-interferon-inducible protein IP-30</fullName>
    </alternativeName>
</protein>
<dbReference type="GO" id="GO:0002376">
    <property type="term" value="P:immune system process"/>
    <property type="evidence" value="ECO:0007669"/>
    <property type="project" value="UniProtKB-KW"/>
</dbReference>
<reference evidence="11" key="1">
    <citation type="submission" date="2020-07" db="EMBL/GenBank/DDBJ databases">
        <title>A long reads based de novo assembly of the rainbow trout Arlee double haploid line genome.</title>
        <authorList>
            <person name="Gao G."/>
            <person name="Palti Y."/>
        </authorList>
    </citation>
    <scope>NUCLEOTIDE SEQUENCE [LARGE SCALE GENOMIC DNA]</scope>
</reference>
<dbReference type="Ensembl" id="ENSOMYT00000113042.2">
    <property type="protein sequence ID" value="ENSOMYP00000104261.2"/>
    <property type="gene ID" value="ENSOMYG00000001539.2"/>
</dbReference>
<name>A0A8C7URZ0_ONCMY</name>
<keyword evidence="6 8" id="KW-0325">Glycoprotein</keyword>
<feature type="domain" description="Saposin A-type" evidence="10">
    <location>
        <begin position="14"/>
        <end position="54"/>
    </location>
</feature>
<dbReference type="PANTHER" id="PTHR13234:SF8">
    <property type="entry name" value="GAMMA-INTERFERON-INDUCIBLE LYSOSOMAL THIOL REDUCTASE"/>
    <property type="match status" value="1"/>
</dbReference>
<comment type="function">
    <text evidence="8">Lysosomal thiol reductase that can reduce protein disulfide bonds. Facilitates the complete unfolding of proteins destined for lysosomal degradation. Plays an important role in antigen processing.</text>
</comment>
<comment type="subcellular location">
    <subcellularLocation>
        <location evidence="8">Secreted</location>
    </subcellularLocation>
    <subcellularLocation>
        <location evidence="8">Lysosome</location>
    </subcellularLocation>
</comment>
<evidence type="ECO:0000313" key="11">
    <source>
        <dbReference type="Ensembl" id="ENSOMYP00000104261.2"/>
    </source>
</evidence>
<dbReference type="PANTHER" id="PTHR13234">
    <property type="entry name" value="GAMMA-INTERFERON INDUCIBLE LYSOSOMAL THIOL REDUCTASE GILT"/>
    <property type="match status" value="1"/>
</dbReference>
<evidence type="ECO:0000256" key="3">
    <source>
        <dbReference type="ARBA" id="ARBA00022525"/>
    </source>
</evidence>
<dbReference type="InterPro" id="IPR004911">
    <property type="entry name" value="Interferon-induced_GILT"/>
</dbReference>
<dbReference type="PROSITE" id="PS51110">
    <property type="entry name" value="SAP_A"/>
    <property type="match status" value="1"/>
</dbReference>
<evidence type="ECO:0000256" key="7">
    <source>
        <dbReference type="ARBA" id="ARBA00059163"/>
    </source>
</evidence>
<comment type="subunit">
    <text evidence="2 8">Dimer; disulfide-linked.</text>
</comment>
<dbReference type="GO" id="GO:0005764">
    <property type="term" value="C:lysosome"/>
    <property type="evidence" value="ECO:0007669"/>
    <property type="project" value="UniProtKB-SubCell"/>
</dbReference>
<organism evidence="11 12">
    <name type="scientific">Oncorhynchus mykiss</name>
    <name type="common">Rainbow trout</name>
    <name type="synonym">Salmo gairdneri</name>
    <dbReference type="NCBI Taxonomy" id="8022"/>
    <lineage>
        <taxon>Eukaryota</taxon>
        <taxon>Metazoa</taxon>
        <taxon>Chordata</taxon>
        <taxon>Craniata</taxon>
        <taxon>Vertebrata</taxon>
        <taxon>Euteleostomi</taxon>
        <taxon>Actinopterygii</taxon>
        <taxon>Neopterygii</taxon>
        <taxon>Teleostei</taxon>
        <taxon>Protacanthopterygii</taxon>
        <taxon>Salmoniformes</taxon>
        <taxon>Salmonidae</taxon>
        <taxon>Salmoninae</taxon>
        <taxon>Oncorhynchus</taxon>
    </lineage>
</organism>
<evidence type="ECO:0000256" key="2">
    <source>
        <dbReference type="ARBA" id="ARBA00011615"/>
    </source>
</evidence>
<evidence type="ECO:0000259" key="10">
    <source>
        <dbReference type="PROSITE" id="PS51110"/>
    </source>
</evidence>
<evidence type="ECO:0000256" key="4">
    <source>
        <dbReference type="ARBA" id="ARBA00022729"/>
    </source>
</evidence>
<accession>A0A8C7URZ0</accession>
<keyword evidence="4 8" id="KW-0732">Signal</keyword>
<dbReference type="Pfam" id="PF03227">
    <property type="entry name" value="GILT"/>
    <property type="match status" value="1"/>
</dbReference>
<comment type="function">
    <text evidence="7">Lysosomal thiol reductase that can reduce protein disulfide bonds. May facilitate the complete unfolding of proteins destined for lysosomal degradation. Plays an important role in antigen processing. Facilitates the generation of MHC class II-restricted epitodes from disulfide bond-containing antigen by the endocytic reduction of disulfide bonds. Also facilitates MHC class I-restricted recognition of exogenous antigens containing disulfide bonds by CD8+ T-cells or crosspresentation.</text>
</comment>
<dbReference type="GO" id="GO:0016671">
    <property type="term" value="F:oxidoreductase activity, acting on a sulfur group of donors, disulfide as acceptor"/>
    <property type="evidence" value="ECO:0007669"/>
    <property type="project" value="UniProtKB-UniRule"/>
</dbReference>
<dbReference type="Pfam" id="PF02199">
    <property type="entry name" value="SapA"/>
    <property type="match status" value="1"/>
</dbReference>
<dbReference type="GeneTree" id="ENSGT00940000164804"/>
<evidence type="ECO:0000256" key="5">
    <source>
        <dbReference type="ARBA" id="ARBA00023157"/>
    </source>
</evidence>
<reference evidence="11" key="3">
    <citation type="submission" date="2025-09" db="UniProtKB">
        <authorList>
            <consortium name="Ensembl"/>
        </authorList>
    </citation>
    <scope>IDENTIFICATION</scope>
</reference>
<keyword evidence="12" id="KW-1185">Reference proteome</keyword>
<dbReference type="Proteomes" id="UP000694395">
    <property type="component" value="Chromosome 8"/>
</dbReference>
<keyword evidence="8" id="KW-0391">Immunity</keyword>
<proteinExistence type="inferred from homology"/>
<keyword evidence="5 8" id="KW-1015">Disulfide bond</keyword>
<dbReference type="AlphaFoldDB" id="A0A8C7URZ0"/>
<evidence type="ECO:0000256" key="6">
    <source>
        <dbReference type="ARBA" id="ARBA00023180"/>
    </source>
</evidence>